<evidence type="ECO:0000256" key="1">
    <source>
        <dbReference type="ARBA" id="ARBA00009477"/>
    </source>
</evidence>
<dbReference type="Gene3D" id="2.40.50.100">
    <property type="match status" value="2"/>
</dbReference>
<sequence>MPKPSAAPAAARRSDWLRRYWRWLLVVVPLLLVGGVFAPRLLLGPIVVTEPVRRGTLLRSVVATGRVTTPFRVSIGSQITGTVRDVPVLEGQDVALGQVLIRLEASEMRAGLAQAQSAVLQAETQLHHLNDVTLPVAVRTLVQAEATLLNAQRQFSRSEQLQASGFATRAALDEVRVARDVAEAQMEAARIQLTSNRSGGTDEALAQAVLAEARASLRAAQARLDYATIAAPVAGTLIARSVERGDVVQPNTPLMTLSPAAAPQLVVQIDERNLGLIALGQAALASADAYPQAPFSAHVAYINPSVDPQRAAVEVKLDVTEPPPTLREDMTVSVDITVAERTGVLILPLSAIHDPAGEAWVLRVEGSHARRVAVRLGLRGARAAEILDGLGEGERVLPANAAVAAGQRVRTP</sequence>
<dbReference type="Pfam" id="PF25954">
    <property type="entry name" value="Beta-barrel_RND_2"/>
    <property type="match status" value="1"/>
</dbReference>
<evidence type="ECO:0000259" key="5">
    <source>
        <dbReference type="Pfam" id="PF25954"/>
    </source>
</evidence>
<comment type="caution">
    <text evidence="6">The sequence shown here is derived from an EMBL/GenBank/DDBJ whole genome shotgun (WGS) entry which is preliminary data.</text>
</comment>
<evidence type="ECO:0000256" key="2">
    <source>
        <dbReference type="SAM" id="Coils"/>
    </source>
</evidence>
<feature type="domain" description="CusB-like beta-barrel" evidence="5">
    <location>
        <begin position="265"/>
        <end position="337"/>
    </location>
</feature>
<dbReference type="Pfam" id="PF25917">
    <property type="entry name" value="BSH_RND"/>
    <property type="match status" value="1"/>
</dbReference>
<keyword evidence="3" id="KW-1133">Transmembrane helix</keyword>
<keyword evidence="3" id="KW-0812">Transmembrane</keyword>
<comment type="similarity">
    <text evidence="1">Belongs to the membrane fusion protein (MFP) (TC 8.A.1) family.</text>
</comment>
<dbReference type="Gene3D" id="1.10.287.470">
    <property type="entry name" value="Helix hairpin bin"/>
    <property type="match status" value="1"/>
</dbReference>
<dbReference type="EMBL" id="JAAVNE010000049">
    <property type="protein sequence ID" value="NKC33617.1"/>
    <property type="molecule type" value="Genomic_DNA"/>
</dbReference>
<evidence type="ECO:0000313" key="6">
    <source>
        <dbReference type="EMBL" id="NKC33617.1"/>
    </source>
</evidence>
<dbReference type="PANTHER" id="PTHR30469:SF15">
    <property type="entry name" value="HLYD FAMILY OF SECRETION PROTEINS"/>
    <property type="match status" value="1"/>
</dbReference>
<dbReference type="Proteomes" id="UP000787635">
    <property type="component" value="Unassembled WGS sequence"/>
</dbReference>
<dbReference type="Gene3D" id="2.40.420.20">
    <property type="match status" value="1"/>
</dbReference>
<dbReference type="InterPro" id="IPR058625">
    <property type="entry name" value="MdtA-like_BSH"/>
</dbReference>
<organism evidence="6 7">
    <name type="scientific">Falsiroseomonas selenitidurans</name>
    <dbReference type="NCBI Taxonomy" id="2716335"/>
    <lineage>
        <taxon>Bacteria</taxon>
        <taxon>Pseudomonadati</taxon>
        <taxon>Pseudomonadota</taxon>
        <taxon>Alphaproteobacteria</taxon>
        <taxon>Acetobacterales</taxon>
        <taxon>Roseomonadaceae</taxon>
        <taxon>Falsiroseomonas</taxon>
    </lineage>
</organism>
<reference evidence="6 7" key="1">
    <citation type="submission" date="2020-03" db="EMBL/GenBank/DDBJ databases">
        <title>Roseomonas selenitidurans sp. nov. isolated from urban soil.</title>
        <authorList>
            <person name="Liu H."/>
        </authorList>
    </citation>
    <scope>NUCLEOTIDE SEQUENCE [LARGE SCALE GENOMIC DNA]</scope>
    <source>
        <strain evidence="6 7">BU-1</strain>
    </source>
</reference>
<feature type="domain" description="Multidrug resistance protein MdtA-like barrel-sandwich hybrid" evidence="4">
    <location>
        <begin position="73"/>
        <end position="253"/>
    </location>
</feature>
<evidence type="ECO:0000256" key="3">
    <source>
        <dbReference type="SAM" id="Phobius"/>
    </source>
</evidence>
<gene>
    <name evidence="6" type="ORF">HEQ75_22335</name>
</gene>
<dbReference type="NCBIfam" id="TIGR01730">
    <property type="entry name" value="RND_mfp"/>
    <property type="match status" value="1"/>
</dbReference>
<proteinExistence type="inferred from homology"/>
<dbReference type="InterPro" id="IPR006143">
    <property type="entry name" value="RND_pump_MFP"/>
</dbReference>
<accession>A0ABX1E8U8</accession>
<keyword evidence="3" id="KW-0472">Membrane</keyword>
<keyword evidence="7" id="KW-1185">Reference proteome</keyword>
<evidence type="ECO:0000313" key="7">
    <source>
        <dbReference type="Proteomes" id="UP000787635"/>
    </source>
</evidence>
<dbReference type="SUPFAM" id="SSF111369">
    <property type="entry name" value="HlyD-like secretion proteins"/>
    <property type="match status" value="3"/>
</dbReference>
<feature type="coiled-coil region" evidence="2">
    <location>
        <begin position="112"/>
        <end position="192"/>
    </location>
</feature>
<dbReference type="InterPro" id="IPR058792">
    <property type="entry name" value="Beta-barrel_RND_2"/>
</dbReference>
<keyword evidence="2" id="KW-0175">Coiled coil</keyword>
<evidence type="ECO:0000259" key="4">
    <source>
        <dbReference type="Pfam" id="PF25917"/>
    </source>
</evidence>
<name>A0ABX1E8U8_9PROT</name>
<dbReference type="PANTHER" id="PTHR30469">
    <property type="entry name" value="MULTIDRUG RESISTANCE PROTEIN MDTA"/>
    <property type="match status" value="1"/>
</dbReference>
<feature type="transmembrane region" description="Helical" evidence="3">
    <location>
        <begin position="20"/>
        <end position="43"/>
    </location>
</feature>
<dbReference type="Gene3D" id="2.40.30.170">
    <property type="match status" value="1"/>
</dbReference>
<protein>
    <submittedName>
        <fullName evidence="6">Efflux RND transporter periplasmic adaptor subunit</fullName>
    </submittedName>
</protein>